<dbReference type="CDD" id="cd01949">
    <property type="entry name" value="GGDEF"/>
    <property type="match status" value="1"/>
</dbReference>
<feature type="domain" description="EAL" evidence="1">
    <location>
        <begin position="210"/>
        <end position="467"/>
    </location>
</feature>
<accession>A0ABU2J8B1</accession>
<dbReference type="SUPFAM" id="SSF55073">
    <property type="entry name" value="Nucleotide cyclase"/>
    <property type="match status" value="1"/>
</dbReference>
<dbReference type="Pfam" id="PF00990">
    <property type="entry name" value="GGDEF"/>
    <property type="match status" value="1"/>
</dbReference>
<dbReference type="CDD" id="cd01948">
    <property type="entry name" value="EAL"/>
    <property type="match status" value="1"/>
</dbReference>
<gene>
    <name evidence="3" type="ORF">RM423_07425</name>
</gene>
<dbReference type="NCBIfam" id="TIGR00254">
    <property type="entry name" value="GGDEF"/>
    <property type="match status" value="1"/>
</dbReference>
<name>A0ABU2J8B1_9ACTN</name>
<dbReference type="Gene3D" id="3.30.70.270">
    <property type="match status" value="1"/>
</dbReference>
<dbReference type="SMART" id="SM00267">
    <property type="entry name" value="GGDEF"/>
    <property type="match status" value="1"/>
</dbReference>
<dbReference type="PANTHER" id="PTHR44757:SF2">
    <property type="entry name" value="BIOFILM ARCHITECTURE MAINTENANCE PROTEIN MBAA"/>
    <property type="match status" value="1"/>
</dbReference>
<dbReference type="InterPro" id="IPR001633">
    <property type="entry name" value="EAL_dom"/>
</dbReference>
<keyword evidence="4" id="KW-1185">Reference proteome</keyword>
<dbReference type="InterPro" id="IPR052155">
    <property type="entry name" value="Biofilm_reg_signaling"/>
</dbReference>
<evidence type="ECO:0000259" key="2">
    <source>
        <dbReference type="PROSITE" id="PS50887"/>
    </source>
</evidence>
<evidence type="ECO:0000313" key="4">
    <source>
        <dbReference type="Proteomes" id="UP001183176"/>
    </source>
</evidence>
<dbReference type="PROSITE" id="PS50887">
    <property type="entry name" value="GGDEF"/>
    <property type="match status" value="1"/>
</dbReference>
<evidence type="ECO:0000259" key="1">
    <source>
        <dbReference type="PROSITE" id="PS50883"/>
    </source>
</evidence>
<dbReference type="SUPFAM" id="SSF141868">
    <property type="entry name" value="EAL domain-like"/>
    <property type="match status" value="1"/>
</dbReference>
<proteinExistence type="predicted"/>
<dbReference type="InterPro" id="IPR043128">
    <property type="entry name" value="Rev_trsase/Diguanyl_cyclase"/>
</dbReference>
<protein>
    <submittedName>
        <fullName evidence="3">EAL domain-containing protein</fullName>
    </submittedName>
</protein>
<dbReference type="InterPro" id="IPR000160">
    <property type="entry name" value="GGDEF_dom"/>
</dbReference>
<sequence length="481" mass="51830">MDRLGETATFTEDDLTLLQTLTGHLAIALRSTRLVERLAYDATHDSLTGLANRAHLSYQIDQALSSADTEAAVLLLDLDGFKEVNDVLGHDVGDRLLTVVGQRLTECLPGSATVARLGGDEFAVLLPWRADEAESIADLAERVAERLAQPVQFDEAMLTPEASIGVAVTTRDNPQSDLLRQADTAMYEAKGNDFRVAVYGPEMDSGRIERLALLADLRLALITHPEQFVLQYQPKVDVHSGSVTSVEALVRWHHPTLGVVPPDRFIPLAESTGLIANLTPLVLDAALRECAGWTAEGIAISVAVNLSARNISDENLPGRVAQALATAGVSADQLILEITESSVMGDPAQTLPVLHQLHDLGICLSLDDFGTGYSSLSYLQRLPVGEVKIDRSFVLGLAGDNRANSRALIRSITGLGANLGLRIVAEGVEDQPTLDELRSLGCDIVQGYYISRPLGATDLRTWLARESADAVPRLRLLTSSR</sequence>
<dbReference type="Proteomes" id="UP001183176">
    <property type="component" value="Unassembled WGS sequence"/>
</dbReference>
<organism evidence="3 4">
    <name type="scientific">Jatrophihabitans lederbergiae</name>
    <dbReference type="NCBI Taxonomy" id="3075547"/>
    <lineage>
        <taxon>Bacteria</taxon>
        <taxon>Bacillati</taxon>
        <taxon>Actinomycetota</taxon>
        <taxon>Actinomycetes</taxon>
        <taxon>Jatrophihabitantales</taxon>
        <taxon>Jatrophihabitantaceae</taxon>
        <taxon>Jatrophihabitans</taxon>
    </lineage>
</organism>
<dbReference type="PANTHER" id="PTHR44757">
    <property type="entry name" value="DIGUANYLATE CYCLASE DGCP"/>
    <property type="match status" value="1"/>
</dbReference>
<comment type="caution">
    <text evidence="3">The sequence shown here is derived from an EMBL/GenBank/DDBJ whole genome shotgun (WGS) entry which is preliminary data.</text>
</comment>
<dbReference type="InterPro" id="IPR035919">
    <property type="entry name" value="EAL_sf"/>
</dbReference>
<dbReference type="Pfam" id="PF00563">
    <property type="entry name" value="EAL"/>
    <property type="match status" value="1"/>
</dbReference>
<dbReference type="SMART" id="SM00052">
    <property type="entry name" value="EAL"/>
    <property type="match status" value="1"/>
</dbReference>
<dbReference type="InterPro" id="IPR029787">
    <property type="entry name" value="Nucleotide_cyclase"/>
</dbReference>
<reference evidence="4" key="1">
    <citation type="submission" date="2023-07" db="EMBL/GenBank/DDBJ databases">
        <title>30 novel species of actinomycetes from the DSMZ collection.</title>
        <authorList>
            <person name="Nouioui I."/>
        </authorList>
    </citation>
    <scope>NUCLEOTIDE SEQUENCE [LARGE SCALE GENOMIC DNA]</scope>
    <source>
        <strain evidence="4">DSM 44399</strain>
    </source>
</reference>
<feature type="domain" description="GGDEF" evidence="2">
    <location>
        <begin position="69"/>
        <end position="201"/>
    </location>
</feature>
<dbReference type="Gene3D" id="3.20.20.450">
    <property type="entry name" value="EAL domain"/>
    <property type="match status" value="1"/>
</dbReference>
<evidence type="ECO:0000313" key="3">
    <source>
        <dbReference type="EMBL" id="MDT0261224.1"/>
    </source>
</evidence>
<dbReference type="PROSITE" id="PS50883">
    <property type="entry name" value="EAL"/>
    <property type="match status" value="1"/>
</dbReference>
<dbReference type="EMBL" id="JAVREH010000006">
    <property type="protein sequence ID" value="MDT0261224.1"/>
    <property type="molecule type" value="Genomic_DNA"/>
</dbReference>